<dbReference type="SUPFAM" id="SSF56935">
    <property type="entry name" value="Porins"/>
    <property type="match status" value="1"/>
</dbReference>
<organism evidence="12 13">
    <name type="scientific">Sphingobium lignivorans</name>
    <dbReference type="NCBI Taxonomy" id="2735886"/>
    <lineage>
        <taxon>Bacteria</taxon>
        <taxon>Pseudomonadati</taxon>
        <taxon>Pseudomonadota</taxon>
        <taxon>Alphaproteobacteria</taxon>
        <taxon>Sphingomonadales</taxon>
        <taxon>Sphingomonadaceae</taxon>
        <taxon>Sphingobium</taxon>
    </lineage>
</organism>
<evidence type="ECO:0000259" key="11">
    <source>
        <dbReference type="Pfam" id="PF07715"/>
    </source>
</evidence>
<evidence type="ECO:0000256" key="4">
    <source>
        <dbReference type="ARBA" id="ARBA00022692"/>
    </source>
</evidence>
<dbReference type="RefSeq" id="WP_338056721.1">
    <property type="nucleotide sequence ID" value="NZ_JACHKA010000001.1"/>
</dbReference>
<comment type="subcellular location">
    <subcellularLocation>
        <location evidence="1 8">Cell outer membrane</location>
        <topology evidence="1 8">Multi-pass membrane protein</topology>
    </subcellularLocation>
</comment>
<evidence type="ECO:0000256" key="6">
    <source>
        <dbReference type="ARBA" id="ARBA00023136"/>
    </source>
</evidence>
<keyword evidence="13" id="KW-1185">Reference proteome</keyword>
<evidence type="ECO:0000256" key="7">
    <source>
        <dbReference type="ARBA" id="ARBA00023237"/>
    </source>
</evidence>
<dbReference type="Proteomes" id="UP001138540">
    <property type="component" value="Unassembled WGS sequence"/>
</dbReference>
<keyword evidence="7 8" id="KW-0998">Cell outer membrane</keyword>
<dbReference type="InterPro" id="IPR036942">
    <property type="entry name" value="Beta-barrel_TonB_sf"/>
</dbReference>
<dbReference type="PANTHER" id="PTHR47234">
    <property type="match status" value="1"/>
</dbReference>
<evidence type="ECO:0000256" key="8">
    <source>
        <dbReference type="PROSITE-ProRule" id="PRU01360"/>
    </source>
</evidence>
<dbReference type="InterPro" id="IPR037066">
    <property type="entry name" value="Plug_dom_sf"/>
</dbReference>
<evidence type="ECO:0000313" key="13">
    <source>
        <dbReference type="Proteomes" id="UP001138540"/>
    </source>
</evidence>
<comment type="caution">
    <text evidence="12">The sequence shown here is derived from an EMBL/GenBank/DDBJ whole genome shotgun (WGS) entry which is preliminary data.</text>
</comment>
<evidence type="ECO:0000313" key="12">
    <source>
        <dbReference type="EMBL" id="MBB5986759.1"/>
    </source>
</evidence>
<feature type="domain" description="TonB-dependent receptor-like beta-barrel" evidence="10">
    <location>
        <begin position="332"/>
        <end position="829"/>
    </location>
</feature>
<proteinExistence type="inferred from homology"/>
<keyword evidence="5 9" id="KW-0798">TonB box</keyword>
<dbReference type="InterPro" id="IPR039426">
    <property type="entry name" value="TonB-dep_rcpt-like"/>
</dbReference>
<dbReference type="Gene3D" id="2.170.130.10">
    <property type="entry name" value="TonB-dependent receptor, plug domain"/>
    <property type="match status" value="1"/>
</dbReference>
<name>A0ABR6NHK8_9SPHN</name>
<evidence type="ECO:0000256" key="9">
    <source>
        <dbReference type="RuleBase" id="RU003357"/>
    </source>
</evidence>
<dbReference type="Pfam" id="PF07715">
    <property type="entry name" value="Plug"/>
    <property type="match status" value="1"/>
</dbReference>
<keyword evidence="2 8" id="KW-0813">Transport</keyword>
<keyword evidence="4 8" id="KW-0812">Transmembrane</keyword>
<keyword evidence="3 8" id="KW-1134">Transmembrane beta strand</keyword>
<protein>
    <submittedName>
        <fullName evidence="12">Outer membrane receptor protein involved in Fe transport</fullName>
    </submittedName>
</protein>
<dbReference type="PANTHER" id="PTHR47234:SF2">
    <property type="entry name" value="TONB-DEPENDENT RECEPTOR"/>
    <property type="match status" value="1"/>
</dbReference>
<evidence type="ECO:0000256" key="2">
    <source>
        <dbReference type="ARBA" id="ARBA00022448"/>
    </source>
</evidence>
<feature type="domain" description="TonB-dependent receptor plug" evidence="11">
    <location>
        <begin position="22"/>
        <end position="127"/>
    </location>
</feature>
<sequence length="859" mass="92327">MQSARAADIVVTGSRVDRPGYESPTPLLRVTQEELQVVPRANVGAALADLPQFKAAESPVTSSSNVGAGRFPINIRGLGDKRSLLLLDGRRLVSSDLNTVPSIMIDKVDVVTGGASAAWGSDAVGGVVNLLTDGRYEGLRLGAESGVSSRGDAQQYQFQGKFGTSFADGRGHVVIGAEYVDNSGIPRRIDRENTGRWSTNGNVALTPDVGYSTRLRGGYINSGVLRGLGFNPDGSLRTPNLGTVIGSSMIGGEGPSNDDQGVLIVPQRRYAVMGKASFDLADNVKLSADLRYSRYYNSYAWFGSHSDNLTIRNDNAFLRQEIKTQLAAANETSFLLSRFNGDFAFANLDVDRRNIQGSIALDGSFGGGDWRYTAFYSHGQYRNNLRAPGFLITQNFANAVDAVINPATNQPVCRIALTNPGSACVPINLFGVGAPSQAAIDYVTGTPRSDILDKLDTYGVTLRGEPFELPAGPVSIAIGAEGRNVSTRATIGELDAAAAYSTFYFTGFSGNTDVKEAFGEVVVPVVRDLPLLRKLELNGAARVSDYSLTGSLWSWKLGLTNEFLPGVIGRVARSRDIRAPNLAELFTARTVSFSGIVDPRNPQLGTSSTLIYGGGSTILRPELADTWTAGITAAPVRGLTASIDYFNISVEDVITTLGAQNIVNRCQAGNADLCRFIDRNAAGVIQSITSAQLNLSRLKTDGVDVEIGYIRSLNDAANGRFQLRLVGTWVNSFTVNDGITKIEYVGTQGYAFAEGTPRIRVNATVGYASDGFSGLVRARYISSGYWDRTRTTLRDNAIPAFTYVDLQLSQKVRIGESRAFEIYGSVTNLFDKDPPKHSTFTPYYDVIGRYLSVGARLAL</sequence>
<reference evidence="12 13" key="1">
    <citation type="submission" date="2020-08" db="EMBL/GenBank/DDBJ databases">
        <title>Exploring microbial biodiversity for novel pathways involved in the catabolism of aromatic compounds derived from lignin.</title>
        <authorList>
            <person name="Elkins J."/>
        </authorList>
    </citation>
    <scope>NUCLEOTIDE SEQUENCE [LARGE SCALE GENOMIC DNA]</scope>
    <source>
        <strain evidence="12 13">B1D3A</strain>
    </source>
</reference>
<accession>A0ABR6NHK8</accession>
<evidence type="ECO:0000259" key="10">
    <source>
        <dbReference type="Pfam" id="PF00593"/>
    </source>
</evidence>
<keyword evidence="12" id="KW-0675">Receptor</keyword>
<evidence type="ECO:0000256" key="5">
    <source>
        <dbReference type="ARBA" id="ARBA00023077"/>
    </source>
</evidence>
<gene>
    <name evidence="12" type="ORF">HNP60_002733</name>
</gene>
<evidence type="ECO:0000256" key="3">
    <source>
        <dbReference type="ARBA" id="ARBA00022452"/>
    </source>
</evidence>
<dbReference type="EMBL" id="JACHKA010000001">
    <property type="protein sequence ID" value="MBB5986759.1"/>
    <property type="molecule type" value="Genomic_DNA"/>
</dbReference>
<dbReference type="InterPro" id="IPR012910">
    <property type="entry name" value="Plug_dom"/>
</dbReference>
<dbReference type="Gene3D" id="2.40.170.20">
    <property type="entry name" value="TonB-dependent receptor, beta-barrel domain"/>
    <property type="match status" value="1"/>
</dbReference>
<dbReference type="Pfam" id="PF00593">
    <property type="entry name" value="TonB_dep_Rec_b-barrel"/>
    <property type="match status" value="1"/>
</dbReference>
<evidence type="ECO:0000256" key="1">
    <source>
        <dbReference type="ARBA" id="ARBA00004571"/>
    </source>
</evidence>
<comment type="similarity">
    <text evidence="8 9">Belongs to the TonB-dependent receptor family.</text>
</comment>
<dbReference type="InterPro" id="IPR000531">
    <property type="entry name" value="Beta-barrel_TonB"/>
</dbReference>
<keyword evidence="6 8" id="KW-0472">Membrane</keyword>
<dbReference type="PROSITE" id="PS52016">
    <property type="entry name" value="TONB_DEPENDENT_REC_3"/>
    <property type="match status" value="1"/>
</dbReference>